<dbReference type="InterPro" id="IPR036388">
    <property type="entry name" value="WH-like_DNA-bd_sf"/>
</dbReference>
<dbReference type="AlphaFoldDB" id="M1Q1Z6"/>
<dbReference type="PANTHER" id="PTHR23131:SF4">
    <property type="entry name" value="METALLO-BETA-LACTAMASE SUPERFAMILY POTEIN"/>
    <property type="match status" value="1"/>
</dbReference>
<organism evidence="2">
    <name type="scientific">uncultured organism</name>
    <dbReference type="NCBI Taxonomy" id="155900"/>
    <lineage>
        <taxon>unclassified sequences</taxon>
        <taxon>environmental samples</taxon>
    </lineage>
</organism>
<gene>
    <name evidence="2" type="ORF">FLSS-21_0002</name>
</gene>
<dbReference type="SMART" id="SM00849">
    <property type="entry name" value="Lactamase_B"/>
    <property type="match status" value="1"/>
</dbReference>
<evidence type="ECO:0000259" key="1">
    <source>
        <dbReference type="SMART" id="SM00849"/>
    </source>
</evidence>
<dbReference type="Gene3D" id="1.10.10.10">
    <property type="entry name" value="Winged helix-like DNA-binding domain superfamily/Winged helix DNA-binding domain"/>
    <property type="match status" value="1"/>
</dbReference>
<proteinExistence type="predicted"/>
<sequence length="325" mass="37435">MEELYPNLYRIQIPLPESPLKYLNAYVIKGGARNLVIDTGLNRNACKNAMLEGLAEIGVDLETVDIFITHLHADHFGLVPQLATDQTRIYFNRPDSEIIENWQGFDPMIEYAARNGLARETLWEVIQQHPGYKHGTDWMPALDKIDDGQRLTFGDYTLTCIQTPGHTRGHTCLYSPDHRFFIAGDHLLGDITPNIQCWTDDGNPLKDYMESLDKVYDLDVELVLPGHRRLFTNFRERITELKRHHEHRLEEVVDILYRQSPQNAFEVASQMKWDIAAKNWEEFPLAQKWFATGEAISHLRMLEGEGRIVRQADNPVIVYGLGVKP</sequence>
<feature type="domain" description="Metallo-beta-lactamase" evidence="1">
    <location>
        <begin position="22"/>
        <end position="227"/>
    </location>
</feature>
<accession>M1Q1Z6</accession>
<dbReference type="SUPFAM" id="SSF56281">
    <property type="entry name" value="Metallo-hydrolase/oxidoreductase"/>
    <property type="match status" value="1"/>
</dbReference>
<dbReference type="PANTHER" id="PTHR23131">
    <property type="entry name" value="ENDORIBONUCLEASE LACTB2"/>
    <property type="match status" value="1"/>
</dbReference>
<dbReference type="EMBL" id="JX684087">
    <property type="protein sequence ID" value="AGF93277.1"/>
    <property type="molecule type" value="Genomic_DNA"/>
</dbReference>
<dbReference type="Gene3D" id="3.60.15.10">
    <property type="entry name" value="Ribonuclease Z/Hydroxyacylglutathione hydrolase-like"/>
    <property type="match status" value="1"/>
</dbReference>
<dbReference type="InterPro" id="IPR050662">
    <property type="entry name" value="Sec-metab_biosynth-thioest"/>
</dbReference>
<protein>
    <submittedName>
        <fullName evidence="2">Beta-lactamase domain-containing protein</fullName>
    </submittedName>
</protein>
<dbReference type="Pfam" id="PF00753">
    <property type="entry name" value="Lactamase_B"/>
    <property type="match status" value="1"/>
</dbReference>
<reference evidence="2" key="1">
    <citation type="journal article" date="2013" name="Syst. Appl. Microbiol.">
        <title>New insights into the archaeal diversity of a hypersaline microbial mat obtained by a metagenomic approach.</title>
        <authorList>
            <person name="Lopez-Lopez A."/>
            <person name="Richter M."/>
            <person name="Pena A."/>
            <person name="Tamames J."/>
            <person name="Rossello-Mora R."/>
        </authorList>
    </citation>
    <scope>NUCLEOTIDE SEQUENCE</scope>
</reference>
<dbReference type="CDD" id="cd07725">
    <property type="entry name" value="TTHA1429-like_MBL-fold"/>
    <property type="match status" value="1"/>
</dbReference>
<dbReference type="InterPro" id="IPR001279">
    <property type="entry name" value="Metallo-B-lactamas"/>
</dbReference>
<name>M1Q1Z6_9ZZZZ</name>
<evidence type="ECO:0000313" key="2">
    <source>
        <dbReference type="EMBL" id="AGF93277.1"/>
    </source>
</evidence>
<dbReference type="InterPro" id="IPR036866">
    <property type="entry name" value="RibonucZ/Hydroxyglut_hydro"/>
</dbReference>